<dbReference type="InterPro" id="IPR036789">
    <property type="entry name" value="Ribosomal_uL6-like_a/b-dom_sf"/>
</dbReference>
<dbReference type="Gene3D" id="3.90.930.12">
    <property type="entry name" value="Ribosomal protein L6, alpha-beta domain"/>
    <property type="match status" value="2"/>
</dbReference>
<reference evidence="6" key="1">
    <citation type="submission" date="2015-10" db="EMBL/GenBank/DDBJ databases">
        <authorList>
            <person name="Gilbert D.G."/>
        </authorList>
    </citation>
    <scope>NUCLEOTIDE SEQUENCE</scope>
</reference>
<sequence>MSEKKEEKTLSRIGRKPITLPSGVQVEVQYGGVKVTGPMGTLEQKYHPEVVVKVEDGVVLVERQSDNKFHHSLHGLTRSLIANAVTGVSEGFTRSLDLMGVGYRVVAAGDGITLNVGYSHPVEIHPGPGVTMEVEGANRIHIRGIDKQKVGQLAAQVRRARPPNAYKEKGIKYSDEVLHFKPGKAAARKA</sequence>
<keyword evidence="1" id="KW-0699">rRNA-binding</keyword>
<evidence type="ECO:0000256" key="1">
    <source>
        <dbReference type="ARBA" id="ARBA00022730"/>
    </source>
</evidence>
<dbReference type="SUPFAM" id="SSF56053">
    <property type="entry name" value="Ribosomal protein L6"/>
    <property type="match status" value="2"/>
</dbReference>
<dbReference type="PRINTS" id="PR00059">
    <property type="entry name" value="RIBOSOMALL6"/>
</dbReference>
<dbReference type="PANTHER" id="PTHR11655">
    <property type="entry name" value="60S/50S RIBOSOMAL PROTEIN L6/L9"/>
    <property type="match status" value="1"/>
</dbReference>
<evidence type="ECO:0000259" key="5">
    <source>
        <dbReference type="Pfam" id="PF00347"/>
    </source>
</evidence>
<dbReference type="HAMAP" id="MF_01365_B">
    <property type="entry name" value="Ribosomal_uL6_B"/>
    <property type="match status" value="1"/>
</dbReference>
<feature type="domain" description="Large ribosomal subunit protein uL6 alpha-beta" evidence="5">
    <location>
        <begin position="21"/>
        <end position="91"/>
    </location>
</feature>
<dbReference type="InterPro" id="IPR020040">
    <property type="entry name" value="Ribosomal_uL6_a/b-dom"/>
</dbReference>
<gene>
    <name evidence="6" type="ORF">MGWOODY_Clf2035</name>
</gene>
<proteinExistence type="inferred from homology"/>
<keyword evidence="4" id="KW-0687">Ribonucleoprotein</keyword>
<dbReference type="InterPro" id="IPR019906">
    <property type="entry name" value="Ribosomal_uL6_bac-type"/>
</dbReference>
<dbReference type="GO" id="GO:0019843">
    <property type="term" value="F:rRNA binding"/>
    <property type="evidence" value="ECO:0007669"/>
    <property type="project" value="UniProtKB-KW"/>
</dbReference>
<dbReference type="AlphaFoldDB" id="A0A160VC63"/>
<protein>
    <submittedName>
        <fullName evidence="6">LSU ribosomal protein L6p (L9e)</fullName>
    </submittedName>
</protein>
<dbReference type="NCBIfam" id="TIGR03654">
    <property type="entry name" value="L6_bact"/>
    <property type="match status" value="1"/>
</dbReference>
<accession>A0A160VC63</accession>
<dbReference type="FunFam" id="3.90.930.12:FF:000002">
    <property type="entry name" value="50S ribosomal protein L6"/>
    <property type="match status" value="1"/>
</dbReference>
<dbReference type="PIRSF" id="PIRSF002162">
    <property type="entry name" value="Ribosomal_L6"/>
    <property type="match status" value="1"/>
</dbReference>
<keyword evidence="3 6" id="KW-0689">Ribosomal protein</keyword>
<dbReference type="GO" id="GO:0002181">
    <property type="term" value="P:cytoplasmic translation"/>
    <property type="evidence" value="ECO:0007669"/>
    <property type="project" value="TreeGrafter"/>
</dbReference>
<dbReference type="Pfam" id="PF00347">
    <property type="entry name" value="Ribosomal_L6"/>
    <property type="match status" value="2"/>
</dbReference>
<keyword evidence="2" id="KW-0694">RNA-binding</keyword>
<dbReference type="InterPro" id="IPR000702">
    <property type="entry name" value="Ribosomal_uL6-like"/>
</dbReference>
<name>A0A160VC63_9ZZZZ</name>
<dbReference type="EMBL" id="FAXA01000355">
    <property type="protein sequence ID" value="CUV03105.1"/>
    <property type="molecule type" value="Genomic_DNA"/>
</dbReference>
<dbReference type="GO" id="GO:0022625">
    <property type="term" value="C:cytosolic large ribosomal subunit"/>
    <property type="evidence" value="ECO:0007669"/>
    <property type="project" value="TreeGrafter"/>
</dbReference>
<evidence type="ECO:0000313" key="6">
    <source>
        <dbReference type="EMBL" id="CUV03105.1"/>
    </source>
</evidence>
<evidence type="ECO:0000256" key="2">
    <source>
        <dbReference type="ARBA" id="ARBA00022884"/>
    </source>
</evidence>
<evidence type="ECO:0000256" key="4">
    <source>
        <dbReference type="ARBA" id="ARBA00023274"/>
    </source>
</evidence>
<organism evidence="6">
    <name type="scientific">hydrothermal vent metagenome</name>
    <dbReference type="NCBI Taxonomy" id="652676"/>
    <lineage>
        <taxon>unclassified sequences</taxon>
        <taxon>metagenomes</taxon>
        <taxon>ecological metagenomes</taxon>
    </lineage>
</organism>
<dbReference type="PANTHER" id="PTHR11655:SF14">
    <property type="entry name" value="LARGE RIBOSOMAL SUBUNIT PROTEIN UL6M"/>
    <property type="match status" value="1"/>
</dbReference>
<dbReference type="GO" id="GO:0003735">
    <property type="term" value="F:structural constituent of ribosome"/>
    <property type="evidence" value="ECO:0007669"/>
    <property type="project" value="InterPro"/>
</dbReference>
<feature type="domain" description="Large ribosomal subunit protein uL6 alpha-beta" evidence="5">
    <location>
        <begin position="100"/>
        <end position="173"/>
    </location>
</feature>
<evidence type="ECO:0000256" key="3">
    <source>
        <dbReference type="ARBA" id="ARBA00022980"/>
    </source>
</evidence>